<dbReference type="PANTHER" id="PTHR12497">
    <property type="entry name" value="TAZ PROTEIN TAFAZZIN"/>
    <property type="match status" value="1"/>
</dbReference>
<keyword evidence="4" id="KW-1000">Mitochondrion outer membrane</keyword>
<comment type="catalytic activity">
    <reaction evidence="12">
        <text>1,2-di-(9Z-octadecenoyl)-sn-glycero-3-phosphocholine + 1-hexadecanoyl-sn-glycero-3-phosphocholine = 1-hexadecanoyl-2-(9Z-octadecenoyl)-sn-glycero-3-phosphocholine + 1-(9Z-octadecenoyl)-sn-glycero-3-phosphocholine</text>
        <dbReference type="Rhea" id="RHEA:43816"/>
        <dbReference type="ChEBI" id="CHEBI:28610"/>
        <dbReference type="ChEBI" id="CHEBI:72998"/>
        <dbReference type="ChEBI" id="CHEBI:73001"/>
        <dbReference type="ChEBI" id="CHEBI:74669"/>
    </reaction>
    <physiologicalReaction direction="left-to-right" evidence="12">
        <dbReference type="Rhea" id="RHEA:43817"/>
    </physiologicalReaction>
    <physiologicalReaction direction="right-to-left" evidence="12">
        <dbReference type="Rhea" id="RHEA:43818"/>
    </physiologicalReaction>
</comment>
<keyword evidence="7" id="KW-0496">Mitochondrion</keyword>
<protein>
    <recommendedName>
        <fullName evidence="13">Tafazzin family protein</fullName>
    </recommendedName>
</protein>
<keyword evidence="8" id="KW-0472">Membrane</keyword>
<evidence type="ECO:0000256" key="5">
    <source>
        <dbReference type="ARBA" id="ARBA00022792"/>
    </source>
</evidence>
<dbReference type="GO" id="GO:0005743">
    <property type="term" value="C:mitochondrial inner membrane"/>
    <property type="evidence" value="ECO:0007669"/>
    <property type="project" value="UniProtKB-SubCell"/>
</dbReference>
<reference evidence="15" key="1">
    <citation type="journal article" date="2011" name="PLoS ONE">
        <title>A deep insight into the sialotranscriptome of the gulf coast tick, Amblyomma maculatum.</title>
        <authorList>
            <person name="Karim S."/>
            <person name="Singh P."/>
            <person name="Ribeiro J.M."/>
        </authorList>
    </citation>
    <scope>NUCLEOTIDE SEQUENCE</scope>
    <source>
        <tissue evidence="15">Salivary gland</tissue>
    </source>
</reference>
<evidence type="ECO:0000256" key="1">
    <source>
        <dbReference type="ARBA" id="ARBA00004137"/>
    </source>
</evidence>
<evidence type="ECO:0000256" key="4">
    <source>
        <dbReference type="ARBA" id="ARBA00022787"/>
    </source>
</evidence>
<keyword evidence="3" id="KW-0808">Transferase</keyword>
<feature type="domain" description="Phospholipid/glycerol acyltransferase" evidence="14">
    <location>
        <begin position="65"/>
        <end position="190"/>
    </location>
</feature>
<comment type="similarity">
    <text evidence="2 13">Belongs to the taffazin family.</text>
</comment>
<organism evidence="15">
    <name type="scientific">Amblyomma maculatum</name>
    <name type="common">Gulf Coast tick</name>
    <dbReference type="NCBI Taxonomy" id="34609"/>
    <lineage>
        <taxon>Eukaryota</taxon>
        <taxon>Metazoa</taxon>
        <taxon>Ecdysozoa</taxon>
        <taxon>Arthropoda</taxon>
        <taxon>Chelicerata</taxon>
        <taxon>Arachnida</taxon>
        <taxon>Acari</taxon>
        <taxon>Parasitiformes</taxon>
        <taxon>Ixodida</taxon>
        <taxon>Ixodoidea</taxon>
        <taxon>Ixodidae</taxon>
        <taxon>Amblyomminae</taxon>
        <taxon>Amblyomma</taxon>
    </lineage>
</organism>
<dbReference type="InterPro" id="IPR000872">
    <property type="entry name" value="Tafazzin"/>
</dbReference>
<evidence type="ECO:0000256" key="6">
    <source>
        <dbReference type="ARBA" id="ARBA00023098"/>
    </source>
</evidence>
<sequence>MPLEVQWPLPNLSQPSKLWQLGTSVVVPAVGLLAKLFHGWLNTVNVYNKEVLFNAIENRPKDVPLITVCNHHSCLDDPFIWGMLELKHLVRQKCMRWSVAAHDICFTNEIHSRFFALGKTVPVCRGEGVFQKGMDYCIDLLNRGMWVHIFPEGKVNMVTQEFLRLKWGVGRLIAESKKCPIVIPFWHVGMNNVLPNKEPYVPQWGQLVTILIGNPIDFTCLRSTMQRENKSAMEQRKKITDVIQDEFGQLKTKLRRYITLACHPRHSAEKSCYRPACLIVCAAHRRAWLGLCGLELWQQLFQLCCVLTGEEMC</sequence>
<dbReference type="PRINTS" id="PR00979">
    <property type="entry name" value="TAFAZZIN"/>
</dbReference>
<evidence type="ECO:0000256" key="12">
    <source>
        <dbReference type="ARBA" id="ARBA00049543"/>
    </source>
</evidence>
<dbReference type="PANTHER" id="PTHR12497:SF0">
    <property type="entry name" value="TAFAZZIN"/>
    <property type="match status" value="1"/>
</dbReference>
<dbReference type="GO" id="GO:0047184">
    <property type="term" value="F:1-acylglycerophosphocholine O-acyltransferase activity"/>
    <property type="evidence" value="ECO:0007669"/>
    <property type="project" value="TreeGrafter"/>
</dbReference>
<name>G3MPZ7_AMBMU</name>
<dbReference type="CDD" id="cd07989">
    <property type="entry name" value="LPLAT_AGPAT-like"/>
    <property type="match status" value="1"/>
</dbReference>
<dbReference type="SMART" id="SM00563">
    <property type="entry name" value="PlsC"/>
    <property type="match status" value="1"/>
</dbReference>
<comment type="subcellular location">
    <subcellularLocation>
        <location evidence="1">Mitochondrion inner membrane</location>
        <topology evidence="1">Peripheral membrane protein</topology>
        <orientation evidence="1">Intermembrane side</orientation>
    </subcellularLocation>
    <subcellularLocation>
        <location evidence="10">Mitochondrion outer membrane</location>
        <topology evidence="10">Peripheral membrane protein</topology>
        <orientation evidence="10">Intermembrane side</orientation>
    </subcellularLocation>
</comment>
<dbReference type="InterPro" id="IPR002123">
    <property type="entry name" value="Plipid/glycerol_acylTrfase"/>
</dbReference>
<evidence type="ECO:0000256" key="13">
    <source>
        <dbReference type="RuleBase" id="RU365062"/>
    </source>
</evidence>
<dbReference type="Pfam" id="PF01553">
    <property type="entry name" value="Acyltransferase"/>
    <property type="match status" value="1"/>
</dbReference>
<dbReference type="AlphaFoldDB" id="G3MPZ7"/>
<dbReference type="EMBL" id="JO843948">
    <property type="protein sequence ID" value="AEO35565.1"/>
    <property type="molecule type" value="mRNA"/>
</dbReference>
<dbReference type="GO" id="GO:0005741">
    <property type="term" value="C:mitochondrial outer membrane"/>
    <property type="evidence" value="ECO:0007669"/>
    <property type="project" value="UniProtKB-SubCell"/>
</dbReference>
<dbReference type="GO" id="GO:0007007">
    <property type="term" value="P:inner mitochondrial membrane organization"/>
    <property type="evidence" value="ECO:0007669"/>
    <property type="project" value="TreeGrafter"/>
</dbReference>
<evidence type="ECO:0000256" key="11">
    <source>
        <dbReference type="ARBA" id="ARBA00047906"/>
    </source>
</evidence>
<accession>G3MPZ7</accession>
<evidence type="ECO:0000256" key="3">
    <source>
        <dbReference type="ARBA" id="ARBA00022679"/>
    </source>
</evidence>
<proteinExistence type="evidence at transcript level"/>
<keyword evidence="9" id="KW-0012">Acyltransferase</keyword>
<evidence type="ECO:0000313" key="15">
    <source>
        <dbReference type="EMBL" id="AEO35565.1"/>
    </source>
</evidence>
<evidence type="ECO:0000256" key="2">
    <source>
        <dbReference type="ARBA" id="ARBA00010524"/>
    </source>
</evidence>
<evidence type="ECO:0000256" key="10">
    <source>
        <dbReference type="ARBA" id="ARBA00024323"/>
    </source>
</evidence>
<comment type="catalytic activity">
    <reaction evidence="11">
        <text>1'-[1,2-diacyl-sn-glycero-3-phospho],3'-[1-acyl-sn-glycero-3-phospho]-glycerol + a 1,2-diacyl-sn-glycero-3-phosphocholine = a cardiolipin + a 1-acyl-sn-glycero-3-phosphocholine</text>
        <dbReference type="Rhea" id="RHEA:33731"/>
        <dbReference type="ChEBI" id="CHEBI:57643"/>
        <dbReference type="ChEBI" id="CHEBI:58168"/>
        <dbReference type="ChEBI" id="CHEBI:62237"/>
        <dbReference type="ChEBI" id="CHEBI:64743"/>
    </reaction>
    <physiologicalReaction direction="left-to-right" evidence="11">
        <dbReference type="Rhea" id="RHEA:33732"/>
    </physiologicalReaction>
    <physiologicalReaction direction="right-to-left" evidence="11">
        <dbReference type="Rhea" id="RHEA:33733"/>
    </physiologicalReaction>
</comment>
<dbReference type="GO" id="GO:0035965">
    <property type="term" value="P:cardiolipin acyl-chain remodeling"/>
    <property type="evidence" value="ECO:0007669"/>
    <property type="project" value="TreeGrafter"/>
</dbReference>
<evidence type="ECO:0000256" key="9">
    <source>
        <dbReference type="ARBA" id="ARBA00023315"/>
    </source>
</evidence>
<keyword evidence="5" id="KW-0999">Mitochondrion inner membrane</keyword>
<evidence type="ECO:0000256" key="8">
    <source>
        <dbReference type="ARBA" id="ARBA00023136"/>
    </source>
</evidence>
<dbReference type="SUPFAM" id="SSF69593">
    <property type="entry name" value="Glycerol-3-phosphate (1)-acyltransferase"/>
    <property type="match status" value="1"/>
</dbReference>
<evidence type="ECO:0000259" key="14">
    <source>
        <dbReference type="SMART" id="SM00563"/>
    </source>
</evidence>
<keyword evidence="6" id="KW-0443">Lipid metabolism</keyword>
<evidence type="ECO:0000256" key="7">
    <source>
        <dbReference type="ARBA" id="ARBA00023128"/>
    </source>
</evidence>